<dbReference type="AlphaFoldDB" id="A0AAV4I5Y1"/>
<protein>
    <submittedName>
        <fullName evidence="2">Uncharacterized protein</fullName>
    </submittedName>
</protein>
<sequence length="101" mass="10756">MTLRGDLSRVRSGSRADRITPPTTNVSPLAGPVDVTARPKFGQGSSAWHHGPSDQDMDTRAAMFLAVHGSSSISSTVPERPLSPEPRPRSLKDQCLSDCTG</sequence>
<dbReference type="Proteomes" id="UP000762676">
    <property type="component" value="Unassembled WGS sequence"/>
</dbReference>
<organism evidence="2 3">
    <name type="scientific">Elysia marginata</name>
    <dbReference type="NCBI Taxonomy" id="1093978"/>
    <lineage>
        <taxon>Eukaryota</taxon>
        <taxon>Metazoa</taxon>
        <taxon>Spiralia</taxon>
        <taxon>Lophotrochozoa</taxon>
        <taxon>Mollusca</taxon>
        <taxon>Gastropoda</taxon>
        <taxon>Heterobranchia</taxon>
        <taxon>Euthyneura</taxon>
        <taxon>Panpulmonata</taxon>
        <taxon>Sacoglossa</taxon>
        <taxon>Placobranchoidea</taxon>
        <taxon>Plakobranchidae</taxon>
        <taxon>Elysia</taxon>
    </lineage>
</organism>
<feature type="region of interest" description="Disordered" evidence="1">
    <location>
        <begin position="1"/>
        <end position="56"/>
    </location>
</feature>
<evidence type="ECO:0000313" key="3">
    <source>
        <dbReference type="Proteomes" id="UP000762676"/>
    </source>
</evidence>
<feature type="region of interest" description="Disordered" evidence="1">
    <location>
        <begin position="69"/>
        <end position="101"/>
    </location>
</feature>
<name>A0AAV4I5Y1_9GAST</name>
<accession>A0AAV4I5Y1</accession>
<keyword evidence="3" id="KW-1185">Reference proteome</keyword>
<comment type="caution">
    <text evidence="2">The sequence shown here is derived from an EMBL/GenBank/DDBJ whole genome shotgun (WGS) entry which is preliminary data.</text>
</comment>
<gene>
    <name evidence="2" type="ORF">ElyMa_001205900</name>
</gene>
<evidence type="ECO:0000313" key="2">
    <source>
        <dbReference type="EMBL" id="GFS05672.1"/>
    </source>
</evidence>
<evidence type="ECO:0000256" key="1">
    <source>
        <dbReference type="SAM" id="MobiDB-lite"/>
    </source>
</evidence>
<feature type="compositionally biased region" description="Basic and acidic residues" evidence="1">
    <location>
        <begin position="1"/>
        <end position="18"/>
    </location>
</feature>
<reference evidence="2 3" key="1">
    <citation type="journal article" date="2021" name="Elife">
        <title>Chloroplast acquisition without the gene transfer in kleptoplastic sea slugs, Plakobranchus ocellatus.</title>
        <authorList>
            <person name="Maeda T."/>
            <person name="Takahashi S."/>
            <person name="Yoshida T."/>
            <person name="Shimamura S."/>
            <person name="Takaki Y."/>
            <person name="Nagai Y."/>
            <person name="Toyoda A."/>
            <person name="Suzuki Y."/>
            <person name="Arimoto A."/>
            <person name="Ishii H."/>
            <person name="Satoh N."/>
            <person name="Nishiyama T."/>
            <person name="Hasebe M."/>
            <person name="Maruyama T."/>
            <person name="Minagawa J."/>
            <person name="Obokata J."/>
            <person name="Shigenobu S."/>
        </authorList>
    </citation>
    <scope>NUCLEOTIDE SEQUENCE [LARGE SCALE GENOMIC DNA]</scope>
</reference>
<dbReference type="EMBL" id="BMAT01002374">
    <property type="protein sequence ID" value="GFS05672.1"/>
    <property type="molecule type" value="Genomic_DNA"/>
</dbReference>
<proteinExistence type="predicted"/>